<dbReference type="AlphaFoldDB" id="A0A1G8HLY5"/>
<dbReference type="CDD" id="cd08054">
    <property type="entry name" value="gp6"/>
    <property type="match status" value="1"/>
</dbReference>
<name>A0A1G8HLY5_9RHOB</name>
<reference evidence="1 2" key="1">
    <citation type="submission" date="2016-10" db="EMBL/GenBank/DDBJ databases">
        <authorList>
            <person name="de Groot N.N."/>
        </authorList>
    </citation>
    <scope>NUCLEOTIDE SEQUENCE [LARGE SCALE GENOMIC DNA]</scope>
    <source>
        <strain evidence="1 2">DSM 28010</strain>
    </source>
</reference>
<dbReference type="InterPro" id="IPR011738">
    <property type="entry name" value="Phage_CHP"/>
</dbReference>
<gene>
    <name evidence="1" type="ORF">SAMN05421850_101567</name>
</gene>
<proteinExistence type="predicted"/>
<sequence length="199" mass="21418">MMLMEETEVAQAALPLAAFRAHLRQGTGFAEDGLQDVVLESFLRAAVSAIEARTGKILLKRDFRLTLASWRDATGQAMPVAPVDAVTGVAVLDRDGVERVVDPALYRLERDSQRPRLVPVAALLPVVPQGGSVVIAFQAGMGANFDALPADMRQAVMLLAAHYYEYRDETGLSAGCMPFGVTSLIERYRTVRMLGGGAA</sequence>
<dbReference type="RefSeq" id="WP_090026245.1">
    <property type="nucleotide sequence ID" value="NZ_FNEB01000001.1"/>
</dbReference>
<dbReference type="STRING" id="490829.SAMN05421850_101567"/>
<dbReference type="OrthoDB" id="8478788at2"/>
<dbReference type="Gene3D" id="1.10.3230.30">
    <property type="entry name" value="Phage gp6-like head-tail connector protein"/>
    <property type="match status" value="1"/>
</dbReference>
<organism evidence="1 2">
    <name type="scientific">Lutimaribacter saemankumensis</name>
    <dbReference type="NCBI Taxonomy" id="490829"/>
    <lineage>
        <taxon>Bacteria</taxon>
        <taxon>Pseudomonadati</taxon>
        <taxon>Pseudomonadota</taxon>
        <taxon>Alphaproteobacteria</taxon>
        <taxon>Rhodobacterales</taxon>
        <taxon>Roseobacteraceae</taxon>
        <taxon>Lutimaribacter</taxon>
    </lineage>
</organism>
<evidence type="ECO:0008006" key="3">
    <source>
        <dbReference type="Google" id="ProtNLM"/>
    </source>
</evidence>
<dbReference type="EMBL" id="FNEB01000001">
    <property type="protein sequence ID" value="SDI07663.1"/>
    <property type="molecule type" value="Genomic_DNA"/>
</dbReference>
<evidence type="ECO:0000313" key="1">
    <source>
        <dbReference type="EMBL" id="SDI07663.1"/>
    </source>
</evidence>
<protein>
    <recommendedName>
        <fullName evidence="3">Phage gp6-like head-tail connector protein</fullName>
    </recommendedName>
</protein>
<evidence type="ECO:0000313" key="2">
    <source>
        <dbReference type="Proteomes" id="UP000199340"/>
    </source>
</evidence>
<dbReference type="NCBIfam" id="TIGR02215">
    <property type="entry name" value="phage_chp_gp8"/>
    <property type="match status" value="1"/>
</dbReference>
<dbReference type="NCBIfam" id="TIGR01560">
    <property type="entry name" value="put_DNA_pack"/>
    <property type="match status" value="1"/>
</dbReference>
<dbReference type="Proteomes" id="UP000199340">
    <property type="component" value="Unassembled WGS sequence"/>
</dbReference>
<accession>A0A1G8HLY5</accession>
<dbReference type="InterPro" id="IPR006450">
    <property type="entry name" value="Phage_HK97_gp6-like"/>
</dbReference>
<keyword evidence="2" id="KW-1185">Reference proteome</keyword>